<evidence type="ECO:0000313" key="3">
    <source>
        <dbReference type="EMBL" id="NMC63961.1"/>
    </source>
</evidence>
<name>A0A7X9FTQ4_9DELT</name>
<evidence type="ECO:0000259" key="2">
    <source>
        <dbReference type="Pfam" id="PF01402"/>
    </source>
</evidence>
<keyword evidence="1" id="KW-0175">Coiled coil</keyword>
<dbReference type="Pfam" id="PF01402">
    <property type="entry name" value="RHH_1"/>
    <property type="match status" value="1"/>
</dbReference>
<dbReference type="EMBL" id="JAAZON010000564">
    <property type="protein sequence ID" value="NMC63961.1"/>
    <property type="molecule type" value="Genomic_DNA"/>
</dbReference>
<feature type="domain" description="Ribbon-helix-helix protein CopG" evidence="2">
    <location>
        <begin position="6"/>
        <end position="44"/>
    </location>
</feature>
<accession>A0A7X9FTQ4</accession>
<dbReference type="AlphaFoldDB" id="A0A7X9FTQ4"/>
<evidence type="ECO:0000256" key="1">
    <source>
        <dbReference type="SAM" id="Coils"/>
    </source>
</evidence>
<dbReference type="Proteomes" id="UP000524246">
    <property type="component" value="Unassembled WGS sequence"/>
</dbReference>
<dbReference type="InterPro" id="IPR010985">
    <property type="entry name" value="Ribbon_hlx_hlx"/>
</dbReference>
<organism evidence="3 4">
    <name type="scientific">SAR324 cluster bacterium</name>
    <dbReference type="NCBI Taxonomy" id="2024889"/>
    <lineage>
        <taxon>Bacteria</taxon>
        <taxon>Deltaproteobacteria</taxon>
        <taxon>SAR324 cluster</taxon>
    </lineage>
</organism>
<feature type="coiled-coil region" evidence="1">
    <location>
        <begin position="7"/>
        <end position="35"/>
    </location>
</feature>
<evidence type="ECO:0000313" key="4">
    <source>
        <dbReference type="Proteomes" id="UP000524246"/>
    </source>
</evidence>
<protein>
    <submittedName>
        <fullName evidence="3">Ribbon-helix-helix protein, CopG family</fullName>
    </submittedName>
</protein>
<dbReference type="SUPFAM" id="SSF47598">
    <property type="entry name" value="Ribbon-helix-helix"/>
    <property type="match status" value="1"/>
</dbReference>
<dbReference type="InterPro" id="IPR002145">
    <property type="entry name" value="CopG"/>
</dbReference>
<dbReference type="InterPro" id="IPR013321">
    <property type="entry name" value="Arc_rbn_hlx_hlx"/>
</dbReference>
<proteinExistence type="predicted"/>
<reference evidence="3 4" key="1">
    <citation type="journal article" date="2020" name="Biotechnol. Biofuels">
        <title>New insights from the biogas microbiome by comprehensive genome-resolved metagenomics of nearly 1600 species originating from multiple anaerobic digesters.</title>
        <authorList>
            <person name="Campanaro S."/>
            <person name="Treu L."/>
            <person name="Rodriguez-R L.M."/>
            <person name="Kovalovszki A."/>
            <person name="Ziels R.M."/>
            <person name="Maus I."/>
            <person name="Zhu X."/>
            <person name="Kougias P.G."/>
            <person name="Basile A."/>
            <person name="Luo G."/>
            <person name="Schluter A."/>
            <person name="Konstantinidis K.T."/>
            <person name="Angelidaki I."/>
        </authorList>
    </citation>
    <scope>NUCLEOTIDE SEQUENCE [LARGE SCALE GENOMIC DNA]</scope>
    <source>
        <strain evidence="3">AS27yjCOA_65</strain>
    </source>
</reference>
<comment type="caution">
    <text evidence="3">The sequence shown here is derived from an EMBL/GenBank/DDBJ whole genome shotgun (WGS) entry which is preliminary data.</text>
</comment>
<dbReference type="Gene3D" id="1.10.1220.10">
    <property type="entry name" value="Met repressor-like"/>
    <property type="match status" value="1"/>
</dbReference>
<gene>
    <name evidence="3" type="ORF">GYA55_12430</name>
</gene>
<sequence length="82" mass="9239">MAKIKIAVRIEEELLDLLEEVANSLKENESEVIRQAIREYLARYRSHESCFDLAARLGLTNGVAGLPKDLSSNNKYLEGFGK</sequence>
<dbReference type="GO" id="GO:0006355">
    <property type="term" value="P:regulation of DNA-templated transcription"/>
    <property type="evidence" value="ECO:0007669"/>
    <property type="project" value="InterPro"/>
</dbReference>